<reference evidence="9 10" key="1">
    <citation type="submission" date="2021-04" db="EMBL/GenBank/DDBJ databases">
        <authorList>
            <person name="Rakotoarivonina H."/>
        </authorList>
    </citation>
    <scope>NUCLEOTIDE SEQUENCE [LARGE SCALE GENOMIC DNA]</scope>
    <source>
        <strain evidence="9 10">XE</strain>
    </source>
</reference>
<dbReference type="RefSeq" id="WP_213483769.1">
    <property type="nucleotide sequence ID" value="NZ_CAJRAY010000024.1"/>
</dbReference>
<comment type="caution">
    <text evidence="9">The sequence shown here is derived from an EMBL/GenBank/DDBJ whole genome shotgun (WGS) entry which is preliminary data.</text>
</comment>
<feature type="transmembrane region" description="Helical" evidence="7">
    <location>
        <begin position="238"/>
        <end position="257"/>
    </location>
</feature>
<keyword evidence="5 7" id="KW-1133">Transmembrane helix</keyword>
<dbReference type="InterPro" id="IPR000515">
    <property type="entry name" value="MetI-like"/>
</dbReference>
<evidence type="ECO:0000313" key="9">
    <source>
        <dbReference type="EMBL" id="CAG5081751.1"/>
    </source>
</evidence>
<dbReference type="SUPFAM" id="SSF161098">
    <property type="entry name" value="MetI-like"/>
    <property type="match status" value="1"/>
</dbReference>
<dbReference type="PANTHER" id="PTHR43744">
    <property type="entry name" value="ABC TRANSPORTER PERMEASE PROTEIN MG189-RELATED-RELATED"/>
    <property type="match status" value="1"/>
</dbReference>
<dbReference type="Pfam" id="PF00528">
    <property type="entry name" value="BPD_transp_1"/>
    <property type="match status" value="1"/>
</dbReference>
<evidence type="ECO:0000256" key="5">
    <source>
        <dbReference type="ARBA" id="ARBA00022989"/>
    </source>
</evidence>
<feature type="transmembrane region" description="Helical" evidence="7">
    <location>
        <begin position="178"/>
        <end position="200"/>
    </location>
</feature>
<evidence type="ECO:0000256" key="3">
    <source>
        <dbReference type="ARBA" id="ARBA00022475"/>
    </source>
</evidence>
<feature type="transmembrane region" description="Helical" evidence="7">
    <location>
        <begin position="98"/>
        <end position="116"/>
    </location>
</feature>
<keyword evidence="6 7" id="KW-0472">Membrane</keyword>
<keyword evidence="4 7" id="KW-0812">Transmembrane</keyword>
<dbReference type="Proteomes" id="UP000681526">
    <property type="component" value="Unassembled WGS sequence"/>
</dbReference>
<keyword evidence="3" id="KW-1003">Cell membrane</keyword>
<dbReference type="PROSITE" id="PS50928">
    <property type="entry name" value="ABC_TM1"/>
    <property type="match status" value="1"/>
</dbReference>
<dbReference type="InterPro" id="IPR035906">
    <property type="entry name" value="MetI-like_sf"/>
</dbReference>
<sequence>MRESYAATTSRYGVVLLLMVLYLFPLFYLVNVAMKTQFEYLADPVALAKSIRLSNFAEAWKLGNFADYLWNSIFYTTSATVLTLIVSLIAAFPISRGYVRFSGFFYTFFLISLFLPNPLVPQFALMNELGLYNTQIGYILLRTSGTGIAFLLIVGYVKSISRELDEAAAIDGCGYIRYLFTILLPLTKPVLATGAILTAIQTWNDIILPVIYLSDPGLAPVTKGLFAFRGQYLNNWPMLACGIIIVAAPLILLYAFVQRYIVDGALAGALKA</sequence>
<feature type="transmembrane region" description="Helical" evidence="7">
    <location>
        <begin position="136"/>
        <end position="157"/>
    </location>
</feature>
<comment type="subcellular location">
    <subcellularLocation>
        <location evidence="1 7">Cell membrane</location>
        <topology evidence="1 7">Multi-pass membrane protein</topology>
    </subcellularLocation>
</comment>
<evidence type="ECO:0000256" key="2">
    <source>
        <dbReference type="ARBA" id="ARBA00022448"/>
    </source>
</evidence>
<evidence type="ECO:0000256" key="7">
    <source>
        <dbReference type="RuleBase" id="RU363032"/>
    </source>
</evidence>
<gene>
    <name evidence="9" type="primary">txxe 1210-lbpB</name>
    <name evidence="9" type="ORF">TXXE_05405</name>
</gene>
<dbReference type="Gene3D" id="1.10.3720.10">
    <property type="entry name" value="MetI-like"/>
    <property type="match status" value="1"/>
</dbReference>
<feature type="transmembrane region" description="Helical" evidence="7">
    <location>
        <begin position="12"/>
        <end position="30"/>
    </location>
</feature>
<feature type="domain" description="ABC transmembrane type-1" evidence="8">
    <location>
        <begin position="69"/>
        <end position="257"/>
    </location>
</feature>
<accession>A0ABM8V1U0</accession>
<evidence type="ECO:0000256" key="1">
    <source>
        <dbReference type="ARBA" id="ARBA00004651"/>
    </source>
</evidence>
<dbReference type="PANTHER" id="PTHR43744:SF8">
    <property type="entry name" value="SN-GLYCEROL-3-PHOSPHATE TRANSPORT SYSTEM PERMEASE PROTEIN UGPE"/>
    <property type="match status" value="1"/>
</dbReference>
<evidence type="ECO:0000256" key="4">
    <source>
        <dbReference type="ARBA" id="ARBA00022692"/>
    </source>
</evidence>
<evidence type="ECO:0000256" key="6">
    <source>
        <dbReference type="ARBA" id="ARBA00023136"/>
    </source>
</evidence>
<evidence type="ECO:0000259" key="8">
    <source>
        <dbReference type="PROSITE" id="PS50928"/>
    </source>
</evidence>
<proteinExistence type="inferred from homology"/>
<organism evidence="9 10">
    <name type="scientific">Thermobacillus xylanilyticus</name>
    <dbReference type="NCBI Taxonomy" id="76633"/>
    <lineage>
        <taxon>Bacteria</taxon>
        <taxon>Bacillati</taxon>
        <taxon>Bacillota</taxon>
        <taxon>Bacilli</taxon>
        <taxon>Bacillales</taxon>
        <taxon>Paenibacillaceae</taxon>
        <taxon>Thermobacillus</taxon>
    </lineage>
</organism>
<keyword evidence="2 7" id="KW-0813">Transport</keyword>
<comment type="similarity">
    <text evidence="7">Belongs to the binding-protein-dependent transport system permease family.</text>
</comment>
<keyword evidence="10" id="KW-1185">Reference proteome</keyword>
<feature type="transmembrane region" description="Helical" evidence="7">
    <location>
        <begin position="68"/>
        <end position="91"/>
    </location>
</feature>
<dbReference type="EMBL" id="CAJRAY010000024">
    <property type="protein sequence ID" value="CAG5081751.1"/>
    <property type="molecule type" value="Genomic_DNA"/>
</dbReference>
<evidence type="ECO:0000313" key="10">
    <source>
        <dbReference type="Proteomes" id="UP000681526"/>
    </source>
</evidence>
<name>A0ABM8V1U0_THEXY</name>
<protein>
    <submittedName>
        <fullName evidence="9">Binding-protein-dependent transport systems inner membrane component</fullName>
    </submittedName>
</protein>
<dbReference type="CDD" id="cd06261">
    <property type="entry name" value="TM_PBP2"/>
    <property type="match status" value="1"/>
</dbReference>